<dbReference type="STRING" id="90262.A0A1X2IAQ6"/>
<dbReference type="InterPro" id="IPR027417">
    <property type="entry name" value="P-loop_NTPase"/>
</dbReference>
<evidence type="ECO:0000256" key="8">
    <source>
        <dbReference type="ARBA" id="ARBA00022801"/>
    </source>
</evidence>
<dbReference type="AlphaFoldDB" id="A0A1X2IAQ6"/>
<evidence type="ECO:0000256" key="3">
    <source>
        <dbReference type="ARBA" id="ARBA00008435"/>
    </source>
</evidence>
<keyword evidence="15" id="KW-0131">Cell cycle</keyword>
<keyword evidence="13" id="KW-0413">Isomerase</keyword>
<comment type="caution">
    <text evidence="24">The sequence shown here is derived from an EMBL/GenBank/DDBJ whole genome shotgun (WGS) entry which is preliminary data.</text>
</comment>
<dbReference type="InterPro" id="IPR014001">
    <property type="entry name" value="Helicase_ATP-bd"/>
</dbReference>
<name>A0A1X2IAQ6_9FUNG</name>
<gene>
    <name evidence="24" type="ORF">BCR42DRAFT_420084</name>
</gene>
<evidence type="ECO:0000256" key="6">
    <source>
        <dbReference type="ARBA" id="ARBA00022723"/>
    </source>
</evidence>
<evidence type="ECO:0000256" key="4">
    <source>
        <dbReference type="ARBA" id="ARBA00016387"/>
    </source>
</evidence>
<dbReference type="SMART" id="SM00491">
    <property type="entry name" value="HELICc2"/>
    <property type="match status" value="1"/>
</dbReference>
<evidence type="ECO:0000256" key="2">
    <source>
        <dbReference type="ARBA" id="ARBA00004123"/>
    </source>
</evidence>
<dbReference type="InterPro" id="IPR010614">
    <property type="entry name" value="RAD3-like_helicase_DEAD"/>
</dbReference>
<feature type="compositionally biased region" description="Acidic residues" evidence="22">
    <location>
        <begin position="149"/>
        <end position="166"/>
    </location>
</feature>
<dbReference type="GO" id="GO:0034085">
    <property type="term" value="P:establishment of sister chromatid cohesion"/>
    <property type="evidence" value="ECO:0007669"/>
    <property type="project" value="EnsemblFungi"/>
</dbReference>
<dbReference type="Proteomes" id="UP000193560">
    <property type="component" value="Unassembled WGS sequence"/>
</dbReference>
<proteinExistence type="inferred from homology"/>
<evidence type="ECO:0000256" key="21">
    <source>
        <dbReference type="ARBA" id="ARBA00048954"/>
    </source>
</evidence>
<keyword evidence="7" id="KW-0547">Nucleotide-binding</keyword>
<accession>A0A1X2IAQ6</accession>
<evidence type="ECO:0000256" key="19">
    <source>
        <dbReference type="ARBA" id="ARBA00045008"/>
    </source>
</evidence>
<comment type="cofactor">
    <cofactor evidence="1">
        <name>[4Fe-4S] cluster</name>
        <dbReference type="ChEBI" id="CHEBI:49883"/>
    </cofactor>
</comment>
<dbReference type="PANTHER" id="PTHR11472">
    <property type="entry name" value="DNA REPAIR DEAD HELICASE RAD3/XP-D SUBFAMILY MEMBER"/>
    <property type="match status" value="1"/>
</dbReference>
<dbReference type="GO" id="GO:0035861">
    <property type="term" value="C:site of double-strand break"/>
    <property type="evidence" value="ECO:0007669"/>
    <property type="project" value="EnsemblFungi"/>
</dbReference>
<evidence type="ECO:0000256" key="11">
    <source>
        <dbReference type="ARBA" id="ARBA00023004"/>
    </source>
</evidence>
<evidence type="ECO:0000256" key="14">
    <source>
        <dbReference type="ARBA" id="ARBA00023242"/>
    </source>
</evidence>
<dbReference type="FunFam" id="3.40.50.300:FF:001372">
    <property type="entry name" value="ATP-dependent DNA helicase chl1"/>
    <property type="match status" value="1"/>
</dbReference>
<evidence type="ECO:0000259" key="23">
    <source>
        <dbReference type="PROSITE" id="PS51193"/>
    </source>
</evidence>
<dbReference type="GO" id="GO:0016818">
    <property type="term" value="F:hydrolase activity, acting on acid anhydrides, in phosphorus-containing anhydrides"/>
    <property type="evidence" value="ECO:0007669"/>
    <property type="project" value="InterPro"/>
</dbReference>
<evidence type="ECO:0000256" key="17">
    <source>
        <dbReference type="ARBA" id="ARBA00044969"/>
    </source>
</evidence>
<dbReference type="EMBL" id="MCGE01000018">
    <property type="protein sequence ID" value="ORZ12843.1"/>
    <property type="molecule type" value="Genomic_DNA"/>
</dbReference>
<dbReference type="GO" id="GO:0043139">
    <property type="term" value="F:5'-3' DNA helicase activity"/>
    <property type="evidence" value="ECO:0007669"/>
    <property type="project" value="UniProtKB-EC"/>
</dbReference>
<dbReference type="GO" id="GO:0045005">
    <property type="term" value="P:DNA-templated DNA replication maintenance of fidelity"/>
    <property type="evidence" value="ECO:0007669"/>
    <property type="project" value="EnsemblFungi"/>
</dbReference>
<comment type="subcellular location">
    <subcellularLocation>
        <location evidence="2">Nucleus</location>
    </subcellularLocation>
</comment>
<dbReference type="CDD" id="cd18788">
    <property type="entry name" value="SF2_C_XPD"/>
    <property type="match status" value="1"/>
</dbReference>
<evidence type="ECO:0000256" key="1">
    <source>
        <dbReference type="ARBA" id="ARBA00001966"/>
    </source>
</evidence>
<dbReference type="EC" id="5.6.2.3" evidence="17"/>
<keyword evidence="6" id="KW-0479">Metal-binding</keyword>
<dbReference type="SMART" id="SM00488">
    <property type="entry name" value="DEXDc2"/>
    <property type="match status" value="1"/>
</dbReference>
<dbReference type="InterPro" id="IPR006555">
    <property type="entry name" value="ATP-dep_Helicase_C"/>
</dbReference>
<evidence type="ECO:0000256" key="13">
    <source>
        <dbReference type="ARBA" id="ARBA00023235"/>
    </source>
</evidence>
<evidence type="ECO:0000313" key="24">
    <source>
        <dbReference type="EMBL" id="ORZ12843.1"/>
    </source>
</evidence>
<comment type="function">
    <text evidence="20">ATP-dependent DNA helicase important for chromosome transmission and normal cell cycle progression in G(2)/M. May have a role in changing DNA topology to allow the loading of proteins involved in maintaining sister chromatid cohesion in the vicinity of the centromeres. Has a specific role in chromosome segregation during meiosis II.</text>
</comment>
<dbReference type="GO" id="GO:0046872">
    <property type="term" value="F:metal ion binding"/>
    <property type="evidence" value="ECO:0007669"/>
    <property type="project" value="UniProtKB-KW"/>
</dbReference>
<dbReference type="GO" id="GO:0051536">
    <property type="term" value="F:iron-sulfur cluster binding"/>
    <property type="evidence" value="ECO:0007669"/>
    <property type="project" value="UniProtKB-KW"/>
</dbReference>
<feature type="domain" description="Helicase ATP-binding" evidence="23">
    <location>
        <begin position="2"/>
        <end position="430"/>
    </location>
</feature>
<keyword evidence="12" id="KW-0411">Iron-sulfur</keyword>
<dbReference type="InterPro" id="IPR045028">
    <property type="entry name" value="DinG/Rad3-like"/>
</dbReference>
<dbReference type="GO" id="GO:0036297">
    <property type="term" value="P:interstrand cross-link repair"/>
    <property type="evidence" value="ECO:0007669"/>
    <property type="project" value="EnsemblFungi"/>
</dbReference>
<dbReference type="GO" id="GO:0000785">
    <property type="term" value="C:chromatin"/>
    <property type="evidence" value="ECO:0007669"/>
    <property type="project" value="EnsemblFungi"/>
</dbReference>
<dbReference type="GO" id="GO:0007064">
    <property type="term" value="P:mitotic sister chromatid cohesion"/>
    <property type="evidence" value="ECO:0007669"/>
    <property type="project" value="EnsemblFungi"/>
</dbReference>
<reference evidence="24 25" key="1">
    <citation type="submission" date="2016-07" db="EMBL/GenBank/DDBJ databases">
        <title>Pervasive Adenine N6-methylation of Active Genes in Fungi.</title>
        <authorList>
            <consortium name="DOE Joint Genome Institute"/>
            <person name="Mondo S.J."/>
            <person name="Dannebaum R.O."/>
            <person name="Kuo R.C."/>
            <person name="Labutti K."/>
            <person name="Haridas S."/>
            <person name="Kuo A."/>
            <person name="Salamov A."/>
            <person name="Ahrendt S.R."/>
            <person name="Lipzen A."/>
            <person name="Sullivan W."/>
            <person name="Andreopoulos W.B."/>
            <person name="Clum A."/>
            <person name="Lindquist E."/>
            <person name="Daum C."/>
            <person name="Ramamoorthy G.K."/>
            <person name="Gryganskyi A."/>
            <person name="Culley D."/>
            <person name="Magnuson J.K."/>
            <person name="James T.Y."/>
            <person name="O'Malley M.A."/>
            <person name="Stajich J.E."/>
            <person name="Spatafora J.W."/>
            <person name="Visel A."/>
            <person name="Grigoriev I.V."/>
        </authorList>
    </citation>
    <scope>NUCLEOTIDE SEQUENCE [LARGE SCALE GENOMIC DNA]</scope>
    <source>
        <strain evidence="24 25">NRRL 1336</strain>
    </source>
</reference>
<dbReference type="OrthoDB" id="267079at2759"/>
<evidence type="ECO:0000256" key="7">
    <source>
        <dbReference type="ARBA" id="ARBA00022741"/>
    </source>
</evidence>
<comment type="catalytic activity">
    <reaction evidence="21">
        <text>ATP + H2O = ADP + phosphate + H(+)</text>
        <dbReference type="Rhea" id="RHEA:13065"/>
        <dbReference type="ChEBI" id="CHEBI:15377"/>
        <dbReference type="ChEBI" id="CHEBI:15378"/>
        <dbReference type="ChEBI" id="CHEBI:30616"/>
        <dbReference type="ChEBI" id="CHEBI:43474"/>
        <dbReference type="ChEBI" id="CHEBI:456216"/>
        <dbReference type="EC" id="5.6.2.3"/>
    </reaction>
</comment>
<evidence type="ECO:0000256" key="9">
    <source>
        <dbReference type="ARBA" id="ARBA00022806"/>
    </source>
</evidence>
<dbReference type="GO" id="GO:0003677">
    <property type="term" value="F:DNA binding"/>
    <property type="evidence" value="ECO:0007669"/>
    <property type="project" value="InterPro"/>
</dbReference>
<evidence type="ECO:0000256" key="15">
    <source>
        <dbReference type="ARBA" id="ARBA00023306"/>
    </source>
</evidence>
<dbReference type="SUPFAM" id="SSF52540">
    <property type="entry name" value="P-loop containing nucleoside triphosphate hydrolases"/>
    <property type="match status" value="1"/>
</dbReference>
<evidence type="ECO:0000256" key="18">
    <source>
        <dbReference type="ARBA" id="ARBA00044998"/>
    </source>
</evidence>
<feature type="compositionally biased region" description="Polar residues" evidence="22">
    <location>
        <begin position="174"/>
        <end position="185"/>
    </location>
</feature>
<comment type="similarity">
    <text evidence="3">Belongs to the DEAD box helicase family. DEAH subfamily. DDX11/CHL1 sub-subfamily.</text>
</comment>
<dbReference type="SMART" id="SM00487">
    <property type="entry name" value="DEXDc"/>
    <property type="match status" value="1"/>
</dbReference>
<dbReference type="PANTHER" id="PTHR11472:SF41">
    <property type="entry name" value="ATP-DEPENDENT DNA HELICASE DDX11-RELATED"/>
    <property type="match status" value="1"/>
</dbReference>
<evidence type="ECO:0000256" key="12">
    <source>
        <dbReference type="ARBA" id="ARBA00023014"/>
    </source>
</evidence>
<dbReference type="Gene3D" id="3.40.50.300">
    <property type="entry name" value="P-loop containing nucleotide triphosphate hydrolases"/>
    <property type="match status" value="3"/>
</dbReference>
<keyword evidence="25" id="KW-1185">Reference proteome</keyword>
<organism evidence="24 25">
    <name type="scientific">Absidia repens</name>
    <dbReference type="NCBI Taxonomy" id="90262"/>
    <lineage>
        <taxon>Eukaryota</taxon>
        <taxon>Fungi</taxon>
        <taxon>Fungi incertae sedis</taxon>
        <taxon>Mucoromycota</taxon>
        <taxon>Mucoromycotina</taxon>
        <taxon>Mucoromycetes</taxon>
        <taxon>Mucorales</taxon>
        <taxon>Cunninghamellaceae</taxon>
        <taxon>Absidia</taxon>
    </lineage>
</organism>
<keyword evidence="14" id="KW-0539">Nucleus</keyword>
<dbReference type="GO" id="GO:0005524">
    <property type="term" value="F:ATP binding"/>
    <property type="evidence" value="ECO:0007669"/>
    <property type="project" value="UniProtKB-KW"/>
</dbReference>
<evidence type="ECO:0000256" key="22">
    <source>
        <dbReference type="SAM" id="MobiDB-lite"/>
    </source>
</evidence>
<evidence type="ECO:0000256" key="20">
    <source>
        <dbReference type="ARBA" id="ARBA00045702"/>
    </source>
</evidence>
<keyword evidence="10" id="KW-0067">ATP-binding</keyword>
<keyword evidence="8" id="KW-0378">Hydrolase</keyword>
<feature type="region of interest" description="Disordered" evidence="22">
    <location>
        <begin position="130"/>
        <end position="185"/>
    </location>
</feature>
<dbReference type="PROSITE" id="PS51193">
    <property type="entry name" value="HELICASE_ATP_BIND_2"/>
    <property type="match status" value="1"/>
</dbReference>
<keyword evidence="11" id="KW-0408">Iron</keyword>
<evidence type="ECO:0000256" key="5">
    <source>
        <dbReference type="ARBA" id="ARBA00017386"/>
    </source>
</evidence>
<dbReference type="InterPro" id="IPR014013">
    <property type="entry name" value="Helic_SF1/SF2_ATP-bd_DinG/Rad3"/>
</dbReference>
<dbReference type="GO" id="GO:0031571">
    <property type="term" value="P:mitotic G1 DNA damage checkpoint signaling"/>
    <property type="evidence" value="ECO:0007669"/>
    <property type="project" value="EnsemblFungi"/>
</dbReference>
<dbReference type="NCBIfam" id="TIGR00604">
    <property type="entry name" value="rad3"/>
    <property type="match status" value="1"/>
</dbReference>
<sequence length="859" mass="97160">MSINKFGFPYEPYLIQNEFMEALYKVLTDGKIGIFESPTGTGKSLSLICGSLQWITDHGDEALVSKESESAATVKETDDEPDWVKSFQVNDKQQEKHQLQLEKKHDLQQRIDHVKKYELAGSLYQRNTATKDTSIRKRAKKSSDKTTDGDEYLLENYDSDNDDEDDDHNKRGSAKTTVDGTSNSNLSKEVQQLLESLNEKGNGGIGSQKKQGDQGLADDDDIEQLKIFYASRTHSQLSQFVHEVQKTKYADDIWTVPLGSRKNLCINEKVRSLGGVTRINEACLDLQKKGTEAEKCIYLPSQDEKGRWRHFQEHALAKVQDIEDLCKTGEHLHICPYYGSRQTTKPAQLVVLPYQHLLHASTRDSLGISLKGNIVIIDEAHNLMETISSIHTVAINLGQLKLALSQIRMYLEKYLSRLLGKNKIYIKQVIMILKSFVRLLETKNKKNVVITVNELLHQADIDHFNLFKIQNIWNQVREQQQTIYQKERLTNPQAVPPPILSAKYQSSSSMPTLHSLETLMMCLTHPDNDGRIVITFDNEQDSSVEPQIKYMLLNPADAFKPIVEDARSIVLAGGTMEPVSDFLTGLFPNIPTSRIDHFSCGHIIPSENLLTLTMDQGPSGKQLLFNYENREDIQLIDEIGKCLVNLCNVVPDGMVCFFASFTYLETVYKRWSTAASGNILDRLERKKKIFKEPRESNMVDSTLRDYSLHIDTQAKGAQNGAILLSVVNGKMSEGINFSDRLGRCVVMVGLPFPNRFSVELNEKIKYADSNAKAAGVNSTRMGQEYYENLCMRGVNQSIGRAIRHKNDYAIIVLLDKRYGSPRIMKKLPGWIGNSIEHCDNFGKALGKSAKFFIDKKKKV</sequence>
<evidence type="ECO:0000313" key="25">
    <source>
        <dbReference type="Proteomes" id="UP000193560"/>
    </source>
</evidence>
<evidence type="ECO:0000256" key="16">
    <source>
        <dbReference type="ARBA" id="ARBA00029709"/>
    </source>
</evidence>
<protein>
    <recommendedName>
        <fullName evidence="5">ATP-dependent DNA helicase CHL1</fullName>
        <ecNumber evidence="17">5.6.2.3</ecNumber>
    </recommendedName>
    <alternativeName>
        <fullName evidence="4">ATP-dependent DNA helicase chl1</fullName>
    </alternativeName>
    <alternativeName>
        <fullName evidence="16">Chromosome loss protein 1</fullName>
    </alternativeName>
    <alternativeName>
        <fullName evidence="18 19">DNA 5'-3' helicase CHL1</fullName>
    </alternativeName>
</protein>
<keyword evidence="9 24" id="KW-0347">Helicase</keyword>
<dbReference type="InterPro" id="IPR013020">
    <property type="entry name" value="Rad3/Chl1-like"/>
</dbReference>
<dbReference type="InterPro" id="IPR006554">
    <property type="entry name" value="Helicase-like_DEXD_c2"/>
</dbReference>
<evidence type="ECO:0000256" key="10">
    <source>
        <dbReference type="ARBA" id="ARBA00022840"/>
    </source>
</evidence>
<dbReference type="Pfam" id="PF06733">
    <property type="entry name" value="DEAD_2"/>
    <property type="match status" value="1"/>
</dbReference>
<dbReference type="Pfam" id="PF13307">
    <property type="entry name" value="Helicase_C_2"/>
    <property type="match status" value="1"/>
</dbReference>
<dbReference type="GO" id="GO:0005634">
    <property type="term" value="C:nucleus"/>
    <property type="evidence" value="ECO:0007669"/>
    <property type="project" value="UniProtKB-SubCell"/>
</dbReference>